<keyword evidence="5" id="KW-1185">Reference proteome</keyword>
<organism evidence="4 5">
    <name type="scientific">Desulfomarina profundi</name>
    <dbReference type="NCBI Taxonomy" id="2772557"/>
    <lineage>
        <taxon>Bacteria</taxon>
        <taxon>Pseudomonadati</taxon>
        <taxon>Thermodesulfobacteriota</taxon>
        <taxon>Desulfobulbia</taxon>
        <taxon>Desulfobulbales</taxon>
        <taxon>Desulfobulbaceae</taxon>
        <taxon>Desulfomarina</taxon>
    </lineage>
</organism>
<evidence type="ECO:0000313" key="4">
    <source>
        <dbReference type="EMBL" id="BCL59552.1"/>
    </source>
</evidence>
<dbReference type="PIRSF" id="PIRSF006276">
    <property type="entry name" value="UspA"/>
    <property type="match status" value="1"/>
</dbReference>
<comment type="subcellular location">
    <subcellularLocation>
        <location evidence="2">Cytoplasm</location>
    </subcellularLocation>
</comment>
<evidence type="ECO:0000259" key="3">
    <source>
        <dbReference type="Pfam" id="PF00582"/>
    </source>
</evidence>
<comment type="similarity">
    <text evidence="1 2">Belongs to the universal stress protein A family.</text>
</comment>
<gene>
    <name evidence="4" type="ORF">DGMP_02450</name>
</gene>
<proteinExistence type="inferred from homology"/>
<dbReference type="RefSeq" id="WP_228855765.1">
    <property type="nucleotide sequence ID" value="NZ_AP024086.1"/>
</dbReference>
<dbReference type="CDD" id="cd00293">
    <property type="entry name" value="USP-like"/>
    <property type="match status" value="1"/>
</dbReference>
<dbReference type="AlphaFoldDB" id="A0A8D5FTF1"/>
<dbReference type="InterPro" id="IPR006015">
    <property type="entry name" value="Universal_stress_UspA"/>
</dbReference>
<sequence>MKDITKIVVPIDLDRHTKKLVEFSVYVAEKFSAGIRFIHVVENIATGDMMIGSPSFEPIYEEQARKAKIAVDGIIEDNRTVVGDMDGVVIRGDIVEEVVKYADTEDAGLLIIGTHGARGLERILLGSVAERVLKSVHCPTLTMNPYK</sequence>
<dbReference type="PANTHER" id="PTHR46268:SF6">
    <property type="entry name" value="UNIVERSAL STRESS PROTEIN UP12"/>
    <property type="match status" value="1"/>
</dbReference>
<dbReference type="EMBL" id="AP024086">
    <property type="protein sequence ID" value="BCL59552.1"/>
    <property type="molecule type" value="Genomic_DNA"/>
</dbReference>
<keyword evidence="2" id="KW-0963">Cytoplasm</keyword>
<dbReference type="Proteomes" id="UP000826725">
    <property type="component" value="Chromosome"/>
</dbReference>
<evidence type="ECO:0000256" key="1">
    <source>
        <dbReference type="ARBA" id="ARBA00008791"/>
    </source>
</evidence>
<name>A0A8D5FTF1_9BACT</name>
<dbReference type="PANTHER" id="PTHR46268">
    <property type="entry name" value="STRESS RESPONSE PROTEIN NHAX"/>
    <property type="match status" value="1"/>
</dbReference>
<dbReference type="KEGG" id="dbk:DGMP_02450"/>
<accession>A0A8D5FTF1</accession>
<evidence type="ECO:0000313" key="5">
    <source>
        <dbReference type="Proteomes" id="UP000826725"/>
    </source>
</evidence>
<evidence type="ECO:0000256" key="2">
    <source>
        <dbReference type="PIRNR" id="PIRNR006276"/>
    </source>
</evidence>
<dbReference type="Pfam" id="PF00582">
    <property type="entry name" value="Usp"/>
    <property type="match status" value="1"/>
</dbReference>
<dbReference type="InterPro" id="IPR006016">
    <property type="entry name" value="UspA"/>
</dbReference>
<reference evidence="4" key="1">
    <citation type="submission" date="2020-09" db="EMBL/GenBank/DDBJ databases">
        <title>Desulfogranum mesoprofundum gen. nov., sp. nov., a novel mesophilic, sulfate-reducing chemolithoautotroph isolated from a deep-sea hydrothermal vent chimney in the Suiyo Seamount.</title>
        <authorList>
            <person name="Hashimoto Y."/>
            <person name="Nakagawa S."/>
        </authorList>
    </citation>
    <scope>NUCLEOTIDE SEQUENCE</scope>
    <source>
        <strain evidence="4">KT2</strain>
    </source>
</reference>
<protein>
    <recommendedName>
        <fullName evidence="2">Universal stress protein</fullName>
    </recommendedName>
</protein>
<feature type="domain" description="UspA" evidence="3">
    <location>
        <begin position="5"/>
        <end position="141"/>
    </location>
</feature>